<dbReference type="EMBL" id="QASA01000001">
    <property type="protein sequence ID" value="RDC63453.1"/>
    <property type="molecule type" value="Genomic_DNA"/>
</dbReference>
<organism evidence="1 2">
    <name type="scientific">Adhaeribacter pallidiroseus</name>
    <dbReference type="NCBI Taxonomy" id="2072847"/>
    <lineage>
        <taxon>Bacteria</taxon>
        <taxon>Pseudomonadati</taxon>
        <taxon>Bacteroidota</taxon>
        <taxon>Cytophagia</taxon>
        <taxon>Cytophagales</taxon>
        <taxon>Hymenobacteraceae</taxon>
        <taxon>Adhaeribacter</taxon>
    </lineage>
</organism>
<evidence type="ECO:0008006" key="3">
    <source>
        <dbReference type="Google" id="ProtNLM"/>
    </source>
</evidence>
<sequence length="108" mass="12641">MPANIATCFLQDKLGYMWFGTQNGLVCYDGYNLKVYNLETTDKKERANRVITTIFEDSKGILWIGTYQQGLFRFNRTQDNFTYFPHPSSKKEPNKYDNPYFIVADKEG</sequence>
<proteinExistence type="predicted"/>
<dbReference type="InterPro" id="IPR011110">
    <property type="entry name" value="Reg_prop"/>
</dbReference>
<gene>
    <name evidence="1" type="ORF">AHMF7616_02056</name>
</gene>
<dbReference type="OrthoDB" id="799853at2"/>
<keyword evidence="2" id="KW-1185">Reference proteome</keyword>
<dbReference type="Gene3D" id="2.130.10.10">
    <property type="entry name" value="YVTN repeat-like/Quinoprotein amine dehydrogenase"/>
    <property type="match status" value="1"/>
</dbReference>
<dbReference type="Pfam" id="PF07494">
    <property type="entry name" value="Reg_prop"/>
    <property type="match status" value="2"/>
</dbReference>
<evidence type="ECO:0000313" key="2">
    <source>
        <dbReference type="Proteomes" id="UP000253919"/>
    </source>
</evidence>
<dbReference type="AlphaFoldDB" id="A0A369QEW2"/>
<name>A0A369QEW2_9BACT</name>
<reference evidence="1 2" key="1">
    <citation type="submission" date="2018-04" db="EMBL/GenBank/DDBJ databases">
        <title>Adhaeribacter sp. HMF7616 genome sequencing and assembly.</title>
        <authorList>
            <person name="Kang H."/>
            <person name="Kang J."/>
            <person name="Cha I."/>
            <person name="Kim H."/>
            <person name="Joh K."/>
        </authorList>
    </citation>
    <scope>NUCLEOTIDE SEQUENCE [LARGE SCALE GENOMIC DNA]</scope>
    <source>
        <strain evidence="1 2">HMF7616</strain>
    </source>
</reference>
<dbReference type="SUPFAM" id="SSF63829">
    <property type="entry name" value="Calcium-dependent phosphotriesterase"/>
    <property type="match status" value="1"/>
</dbReference>
<comment type="caution">
    <text evidence="1">The sequence shown here is derived from an EMBL/GenBank/DDBJ whole genome shotgun (WGS) entry which is preliminary data.</text>
</comment>
<dbReference type="Proteomes" id="UP000253919">
    <property type="component" value="Unassembled WGS sequence"/>
</dbReference>
<dbReference type="InterPro" id="IPR015943">
    <property type="entry name" value="WD40/YVTN_repeat-like_dom_sf"/>
</dbReference>
<dbReference type="RefSeq" id="WP_115372752.1">
    <property type="nucleotide sequence ID" value="NZ_QASA01000001.1"/>
</dbReference>
<accession>A0A369QEW2</accession>
<protein>
    <recommendedName>
        <fullName evidence="3">Histidine kinase</fullName>
    </recommendedName>
</protein>
<evidence type="ECO:0000313" key="1">
    <source>
        <dbReference type="EMBL" id="RDC63453.1"/>
    </source>
</evidence>